<dbReference type="PROSITE" id="PS00061">
    <property type="entry name" value="ADH_SHORT"/>
    <property type="match status" value="1"/>
</dbReference>
<dbReference type="Pfam" id="PF00106">
    <property type="entry name" value="adh_short"/>
    <property type="match status" value="1"/>
</dbReference>
<dbReference type="AlphaFoldDB" id="A0A6J6E175"/>
<keyword evidence="2" id="KW-0560">Oxidoreductase</keyword>
<name>A0A6J6E175_9ZZZZ</name>
<dbReference type="FunFam" id="3.40.50.720:FF:000173">
    <property type="entry name" value="3-oxoacyl-[acyl-carrier protein] reductase"/>
    <property type="match status" value="1"/>
</dbReference>
<accession>A0A6J6E175</accession>
<proteinExistence type="inferred from homology"/>
<dbReference type="PANTHER" id="PTHR42760">
    <property type="entry name" value="SHORT-CHAIN DEHYDROGENASES/REDUCTASES FAMILY MEMBER"/>
    <property type="match status" value="1"/>
</dbReference>
<evidence type="ECO:0000313" key="3">
    <source>
        <dbReference type="EMBL" id="CAB4570132.1"/>
    </source>
</evidence>
<dbReference type="PANTHER" id="PTHR42760:SF40">
    <property type="entry name" value="3-OXOACYL-[ACYL-CARRIER-PROTEIN] REDUCTASE, CHLOROPLASTIC"/>
    <property type="match status" value="1"/>
</dbReference>
<reference evidence="3" key="1">
    <citation type="submission" date="2020-05" db="EMBL/GenBank/DDBJ databases">
        <authorList>
            <person name="Chiriac C."/>
            <person name="Salcher M."/>
            <person name="Ghai R."/>
            <person name="Kavagutti S V."/>
        </authorList>
    </citation>
    <scope>NUCLEOTIDE SEQUENCE</scope>
</reference>
<dbReference type="Gene3D" id="3.40.50.720">
    <property type="entry name" value="NAD(P)-binding Rossmann-like Domain"/>
    <property type="match status" value="1"/>
</dbReference>
<evidence type="ECO:0000256" key="1">
    <source>
        <dbReference type="ARBA" id="ARBA00006484"/>
    </source>
</evidence>
<dbReference type="Pfam" id="PF13561">
    <property type="entry name" value="adh_short_C2"/>
    <property type="match status" value="1"/>
</dbReference>
<gene>
    <name evidence="3" type="ORF">UFOPK1722_00319</name>
</gene>
<dbReference type="EMBL" id="CAEZTS010000017">
    <property type="protein sequence ID" value="CAB4570132.1"/>
    <property type="molecule type" value="Genomic_DNA"/>
</dbReference>
<dbReference type="InterPro" id="IPR002347">
    <property type="entry name" value="SDR_fam"/>
</dbReference>
<dbReference type="SUPFAM" id="SSF51735">
    <property type="entry name" value="NAD(P)-binding Rossmann-fold domains"/>
    <property type="match status" value="1"/>
</dbReference>
<dbReference type="InterPro" id="IPR036291">
    <property type="entry name" value="NAD(P)-bd_dom_sf"/>
</dbReference>
<comment type="similarity">
    <text evidence="1">Belongs to the short-chain dehydrogenases/reductases (SDR) family.</text>
</comment>
<dbReference type="PRINTS" id="PR00081">
    <property type="entry name" value="GDHRDH"/>
</dbReference>
<evidence type="ECO:0000256" key="2">
    <source>
        <dbReference type="ARBA" id="ARBA00023002"/>
    </source>
</evidence>
<protein>
    <submittedName>
        <fullName evidence="3">Unannotated protein</fullName>
    </submittedName>
</protein>
<sequence>MSNVRGGLLDGQVVIVTGAGSGMGAAFARRLSNDGAHVVVNDVDEVAAGEVAREIGGEVAVFDVADSSGFDAAVDRIVAHHGRLDVMINNAGIAPPRDEARTMLNYANQAKRMEGRLSELEPVDYTVGLSDEQWDRMIRVHLYGTFHGTRAALRHMTPRRTGSIVNISSILGLRPAPGAPHYSAAKAGIIALTKSTAQEVAPFGVRVNAVCPGWVDTPLLAPFDEITRAAIVMQTPVGRMARPEELAEVVRFLAGPESSYCVGEVFPVSGGWV</sequence>
<dbReference type="PRINTS" id="PR00080">
    <property type="entry name" value="SDRFAMILY"/>
</dbReference>
<organism evidence="3">
    <name type="scientific">freshwater metagenome</name>
    <dbReference type="NCBI Taxonomy" id="449393"/>
    <lineage>
        <taxon>unclassified sequences</taxon>
        <taxon>metagenomes</taxon>
        <taxon>ecological metagenomes</taxon>
    </lineage>
</organism>
<dbReference type="GO" id="GO:0016616">
    <property type="term" value="F:oxidoreductase activity, acting on the CH-OH group of donors, NAD or NADP as acceptor"/>
    <property type="evidence" value="ECO:0007669"/>
    <property type="project" value="TreeGrafter"/>
</dbReference>
<dbReference type="GO" id="GO:0030497">
    <property type="term" value="P:fatty acid elongation"/>
    <property type="evidence" value="ECO:0007669"/>
    <property type="project" value="TreeGrafter"/>
</dbReference>
<dbReference type="InterPro" id="IPR020904">
    <property type="entry name" value="Sc_DH/Rdtase_CS"/>
</dbReference>